<feature type="compositionally biased region" description="Basic and acidic residues" evidence="1">
    <location>
        <begin position="176"/>
        <end position="186"/>
    </location>
</feature>
<keyword evidence="4" id="KW-1185">Reference proteome</keyword>
<dbReference type="EMBL" id="JBAMIC010000001">
    <property type="protein sequence ID" value="KAK7115575.1"/>
    <property type="molecule type" value="Genomic_DNA"/>
</dbReference>
<feature type="compositionally biased region" description="Basic and acidic residues" evidence="1">
    <location>
        <begin position="145"/>
        <end position="163"/>
    </location>
</feature>
<protein>
    <recommendedName>
        <fullName evidence="2">Retrotransposon gag domain-containing protein</fullName>
    </recommendedName>
</protein>
<evidence type="ECO:0000313" key="3">
    <source>
        <dbReference type="EMBL" id="KAK7115575.1"/>
    </source>
</evidence>
<evidence type="ECO:0000313" key="4">
    <source>
        <dbReference type="Proteomes" id="UP001374579"/>
    </source>
</evidence>
<evidence type="ECO:0000259" key="2">
    <source>
        <dbReference type="Pfam" id="PF03732"/>
    </source>
</evidence>
<gene>
    <name evidence="3" type="ORF">V1264_001415</name>
</gene>
<sequence>MGRESEKILSNLEFRVHTVGEGTDAREEQEVDTDFETLISKFDAYFIVKRNIIHERTQFQERKQKETETVEEFYRSLRSLVAHCQYTDIDDQLQDRFVVGLKDVRLKEKLQLTHDLTLSKAIEVARQHEQIKQQMKQQGFNASSDEARDEFRSRPHRQNRDEDMMSTTRYTSYAGNRDERSHHSDQKNASSSSRG</sequence>
<organism evidence="3 4">
    <name type="scientific">Littorina saxatilis</name>
    <dbReference type="NCBI Taxonomy" id="31220"/>
    <lineage>
        <taxon>Eukaryota</taxon>
        <taxon>Metazoa</taxon>
        <taxon>Spiralia</taxon>
        <taxon>Lophotrochozoa</taxon>
        <taxon>Mollusca</taxon>
        <taxon>Gastropoda</taxon>
        <taxon>Caenogastropoda</taxon>
        <taxon>Littorinimorpha</taxon>
        <taxon>Littorinoidea</taxon>
        <taxon>Littorinidae</taxon>
        <taxon>Littorina</taxon>
    </lineage>
</organism>
<name>A0AAN9C1Z2_9CAEN</name>
<feature type="region of interest" description="Disordered" evidence="1">
    <location>
        <begin position="130"/>
        <end position="195"/>
    </location>
</feature>
<dbReference type="Pfam" id="PF03732">
    <property type="entry name" value="Retrotrans_gag"/>
    <property type="match status" value="1"/>
</dbReference>
<feature type="compositionally biased region" description="Polar residues" evidence="1">
    <location>
        <begin position="165"/>
        <end position="174"/>
    </location>
</feature>
<dbReference type="AlphaFoldDB" id="A0AAN9C1Z2"/>
<dbReference type="InterPro" id="IPR005162">
    <property type="entry name" value="Retrotrans_gag_dom"/>
</dbReference>
<proteinExistence type="predicted"/>
<feature type="domain" description="Retrotransposon gag" evidence="2">
    <location>
        <begin position="30"/>
        <end position="102"/>
    </location>
</feature>
<comment type="caution">
    <text evidence="3">The sequence shown here is derived from an EMBL/GenBank/DDBJ whole genome shotgun (WGS) entry which is preliminary data.</text>
</comment>
<dbReference type="PANTHER" id="PTHR33198">
    <property type="entry name" value="ANK_REP_REGION DOMAIN-CONTAINING PROTEIN-RELATED"/>
    <property type="match status" value="1"/>
</dbReference>
<accession>A0AAN9C1Z2</accession>
<dbReference type="Proteomes" id="UP001374579">
    <property type="component" value="Unassembled WGS sequence"/>
</dbReference>
<reference evidence="3 4" key="1">
    <citation type="submission" date="2024-02" db="EMBL/GenBank/DDBJ databases">
        <title>Chromosome-scale genome assembly of the rough periwinkle Littorina saxatilis.</title>
        <authorList>
            <person name="De Jode A."/>
            <person name="Faria R."/>
            <person name="Formenti G."/>
            <person name="Sims Y."/>
            <person name="Smith T.P."/>
            <person name="Tracey A."/>
            <person name="Wood J.M.D."/>
            <person name="Zagrodzka Z.B."/>
            <person name="Johannesson K."/>
            <person name="Butlin R.K."/>
            <person name="Leder E.H."/>
        </authorList>
    </citation>
    <scope>NUCLEOTIDE SEQUENCE [LARGE SCALE GENOMIC DNA]</scope>
    <source>
        <strain evidence="3">Snail1</strain>
        <tissue evidence="3">Muscle</tissue>
    </source>
</reference>
<dbReference type="PANTHER" id="PTHR33198:SF20">
    <property type="entry name" value="RETROTRANSPOSON GAG DOMAIN-CONTAINING PROTEIN"/>
    <property type="match status" value="1"/>
</dbReference>
<evidence type="ECO:0000256" key="1">
    <source>
        <dbReference type="SAM" id="MobiDB-lite"/>
    </source>
</evidence>